<dbReference type="PANTHER" id="PTHR33337">
    <property type="entry name" value="GFA DOMAIN-CONTAINING PROTEIN"/>
    <property type="match status" value="1"/>
</dbReference>
<name>A0A9P8VYL7_9HYPO</name>
<comment type="similarity">
    <text evidence="1">Belongs to the Gfa family.</text>
</comment>
<dbReference type="InterPro" id="IPR006913">
    <property type="entry name" value="CENP-V/GFA"/>
</dbReference>
<dbReference type="SUPFAM" id="SSF51316">
    <property type="entry name" value="Mss4-like"/>
    <property type="match status" value="1"/>
</dbReference>
<evidence type="ECO:0000259" key="5">
    <source>
        <dbReference type="PROSITE" id="PS51891"/>
    </source>
</evidence>
<evidence type="ECO:0000256" key="3">
    <source>
        <dbReference type="ARBA" id="ARBA00022833"/>
    </source>
</evidence>
<keyword evidence="7" id="KW-1185">Reference proteome</keyword>
<comment type="caution">
    <text evidence="6">The sequence shown here is derived from an EMBL/GenBank/DDBJ whole genome shotgun (WGS) entry which is preliminary data.</text>
</comment>
<feature type="domain" description="CENP-V/GFA" evidence="5">
    <location>
        <begin position="5"/>
        <end position="109"/>
    </location>
</feature>
<keyword evidence="3" id="KW-0862">Zinc</keyword>
<keyword evidence="2" id="KW-0479">Metal-binding</keyword>
<sequence length="137" mass="15749">MATTIGGSCLCGKLRYSIPSEHAEHARTSLCHCMYCRKAFGTNYGLTTKVPVDGFKYDNGSPRLFRQDNGVIREFCEDCGVFICEYGEQAADKFRYILWGTFDEPEQFPPKGEFFCKSRVQWMPEIPHVFHKAEIKE</sequence>
<dbReference type="EMBL" id="JAGPYM010000026">
    <property type="protein sequence ID" value="KAH6880376.1"/>
    <property type="molecule type" value="Genomic_DNA"/>
</dbReference>
<proteinExistence type="inferred from homology"/>
<dbReference type="PROSITE" id="PS51891">
    <property type="entry name" value="CENP_V_GFA"/>
    <property type="match status" value="1"/>
</dbReference>
<dbReference type="GO" id="GO:0046872">
    <property type="term" value="F:metal ion binding"/>
    <property type="evidence" value="ECO:0007669"/>
    <property type="project" value="UniProtKB-KW"/>
</dbReference>
<protein>
    <submittedName>
        <fullName evidence="6">Glutathione-dependent formaldehyde-activating enzyme</fullName>
    </submittedName>
</protein>
<evidence type="ECO:0000313" key="6">
    <source>
        <dbReference type="EMBL" id="KAH6880376.1"/>
    </source>
</evidence>
<accession>A0A9P8VYL7</accession>
<dbReference type="AlphaFoldDB" id="A0A9P8VYL7"/>
<evidence type="ECO:0000313" key="7">
    <source>
        <dbReference type="Proteomes" id="UP000777438"/>
    </source>
</evidence>
<evidence type="ECO:0000256" key="4">
    <source>
        <dbReference type="ARBA" id="ARBA00023239"/>
    </source>
</evidence>
<evidence type="ECO:0000256" key="2">
    <source>
        <dbReference type="ARBA" id="ARBA00022723"/>
    </source>
</evidence>
<reference evidence="6 7" key="1">
    <citation type="journal article" date="2021" name="Nat. Commun.">
        <title>Genetic determinants of endophytism in the Arabidopsis root mycobiome.</title>
        <authorList>
            <person name="Mesny F."/>
            <person name="Miyauchi S."/>
            <person name="Thiergart T."/>
            <person name="Pickel B."/>
            <person name="Atanasova L."/>
            <person name="Karlsson M."/>
            <person name="Huettel B."/>
            <person name="Barry K.W."/>
            <person name="Haridas S."/>
            <person name="Chen C."/>
            <person name="Bauer D."/>
            <person name="Andreopoulos W."/>
            <person name="Pangilinan J."/>
            <person name="LaButti K."/>
            <person name="Riley R."/>
            <person name="Lipzen A."/>
            <person name="Clum A."/>
            <person name="Drula E."/>
            <person name="Henrissat B."/>
            <person name="Kohler A."/>
            <person name="Grigoriev I.V."/>
            <person name="Martin F.M."/>
            <person name="Hacquard S."/>
        </authorList>
    </citation>
    <scope>NUCLEOTIDE SEQUENCE [LARGE SCALE GENOMIC DNA]</scope>
    <source>
        <strain evidence="6 7">MPI-CAGE-CH-0241</strain>
    </source>
</reference>
<gene>
    <name evidence="6" type="ORF">B0T10DRAFT_412105</name>
</gene>
<dbReference type="Pfam" id="PF04828">
    <property type="entry name" value="GFA"/>
    <property type="match status" value="1"/>
</dbReference>
<dbReference type="GO" id="GO:0016846">
    <property type="term" value="F:carbon-sulfur lyase activity"/>
    <property type="evidence" value="ECO:0007669"/>
    <property type="project" value="InterPro"/>
</dbReference>
<dbReference type="InterPro" id="IPR011057">
    <property type="entry name" value="Mss4-like_sf"/>
</dbReference>
<dbReference type="Proteomes" id="UP000777438">
    <property type="component" value="Unassembled WGS sequence"/>
</dbReference>
<dbReference type="OrthoDB" id="9985472at2759"/>
<keyword evidence="4" id="KW-0456">Lyase</keyword>
<dbReference type="Gene3D" id="3.90.1590.10">
    <property type="entry name" value="glutathione-dependent formaldehyde- activating enzyme (gfa)"/>
    <property type="match status" value="1"/>
</dbReference>
<evidence type="ECO:0000256" key="1">
    <source>
        <dbReference type="ARBA" id="ARBA00005495"/>
    </source>
</evidence>
<organism evidence="6 7">
    <name type="scientific">Thelonectria olida</name>
    <dbReference type="NCBI Taxonomy" id="1576542"/>
    <lineage>
        <taxon>Eukaryota</taxon>
        <taxon>Fungi</taxon>
        <taxon>Dikarya</taxon>
        <taxon>Ascomycota</taxon>
        <taxon>Pezizomycotina</taxon>
        <taxon>Sordariomycetes</taxon>
        <taxon>Hypocreomycetidae</taxon>
        <taxon>Hypocreales</taxon>
        <taxon>Nectriaceae</taxon>
        <taxon>Thelonectria</taxon>
    </lineage>
</organism>
<dbReference type="PANTHER" id="PTHR33337:SF40">
    <property type="entry name" value="CENP-V_GFA DOMAIN-CONTAINING PROTEIN-RELATED"/>
    <property type="match status" value="1"/>
</dbReference>